<dbReference type="SUPFAM" id="SSF51412">
    <property type="entry name" value="Inosine monophosphate dehydrogenase (IMPDH)"/>
    <property type="match status" value="1"/>
</dbReference>
<comment type="caution">
    <text evidence="4">The sequence shown here is derived from an EMBL/GenBank/DDBJ whole genome shotgun (WGS) entry which is preliminary data.</text>
</comment>
<dbReference type="EMBL" id="JYNU01000013">
    <property type="protein sequence ID" value="KMO76401.1"/>
    <property type="molecule type" value="Genomic_DNA"/>
</dbReference>
<dbReference type="PANTHER" id="PTHR32332:SF20">
    <property type="entry name" value="2-NITROPROPANE DIOXYGENASE-LIKE PROTEIN"/>
    <property type="match status" value="1"/>
</dbReference>
<dbReference type="InterPro" id="IPR013785">
    <property type="entry name" value="Aldolase_TIM"/>
</dbReference>
<dbReference type="CDD" id="cd04730">
    <property type="entry name" value="NPD_like"/>
    <property type="match status" value="1"/>
</dbReference>
<organism evidence="4 5">
    <name type="scientific">Mycolicibacterium obuense</name>
    <dbReference type="NCBI Taxonomy" id="1807"/>
    <lineage>
        <taxon>Bacteria</taxon>
        <taxon>Bacillati</taxon>
        <taxon>Actinomycetota</taxon>
        <taxon>Actinomycetes</taxon>
        <taxon>Mycobacteriales</taxon>
        <taxon>Mycobacteriaceae</taxon>
        <taxon>Mycolicibacterium</taxon>
    </lineage>
</organism>
<dbReference type="PANTHER" id="PTHR32332">
    <property type="entry name" value="2-NITROPROPANE DIOXYGENASE"/>
    <property type="match status" value="1"/>
</dbReference>
<dbReference type="GO" id="GO:0018580">
    <property type="term" value="F:nitronate monooxygenase activity"/>
    <property type="evidence" value="ECO:0007669"/>
    <property type="project" value="InterPro"/>
</dbReference>
<dbReference type="Gene3D" id="3.20.20.70">
    <property type="entry name" value="Aldolase class I"/>
    <property type="match status" value="1"/>
</dbReference>
<evidence type="ECO:0000256" key="2">
    <source>
        <dbReference type="ARBA" id="ARBA00022643"/>
    </source>
</evidence>
<dbReference type="InterPro" id="IPR004136">
    <property type="entry name" value="NMO"/>
</dbReference>
<gene>
    <name evidence="4" type="ORF">MOBUDSM44075_02393</name>
</gene>
<evidence type="ECO:0000313" key="4">
    <source>
        <dbReference type="EMBL" id="KMO76401.1"/>
    </source>
</evidence>
<keyword evidence="2" id="KW-0288">FMN</keyword>
<dbReference type="AlphaFoldDB" id="A0A0J6YVC0"/>
<name>A0A0J6YVC0_9MYCO</name>
<proteinExistence type="predicted"/>
<dbReference type="PATRIC" id="fig|1807.14.peg.2414"/>
<dbReference type="Pfam" id="PF03060">
    <property type="entry name" value="NMO"/>
    <property type="match status" value="1"/>
</dbReference>
<reference evidence="4 5" key="1">
    <citation type="journal article" date="2015" name="Genome Biol. Evol.">
        <title>Characterization of Three Mycobacterium spp. with Potential Use in Bioremediation by Genome Sequencing and Comparative Genomics.</title>
        <authorList>
            <person name="Das S."/>
            <person name="Pettersson B.M."/>
            <person name="Behra P.R."/>
            <person name="Ramesh M."/>
            <person name="Dasgupta S."/>
            <person name="Bhattacharya A."/>
            <person name="Kirsebom L.A."/>
        </authorList>
    </citation>
    <scope>NUCLEOTIDE SEQUENCE [LARGE SCALE GENOMIC DNA]</scope>
    <source>
        <strain evidence="4 5">DSM 44075</strain>
    </source>
</reference>
<dbReference type="Proteomes" id="UP000036313">
    <property type="component" value="Unassembled WGS sequence"/>
</dbReference>
<accession>A0A0J6YVC0</accession>
<evidence type="ECO:0000256" key="3">
    <source>
        <dbReference type="ARBA" id="ARBA00023002"/>
    </source>
</evidence>
<evidence type="ECO:0000313" key="5">
    <source>
        <dbReference type="Proteomes" id="UP000036313"/>
    </source>
</evidence>
<protein>
    <submittedName>
        <fullName evidence="4">Nitronate monooxygenase</fullName>
    </submittedName>
</protein>
<keyword evidence="1" id="KW-0285">Flavoprotein</keyword>
<sequence>MVDRPIAQAGMGNMAPPTLAAAVARAGGLGTIGMCAPTKLKAAIDRVRQEAPGRSVAVNLLMPFAHSHHIEVCIKYRIDVAVIAFGGDAALVERLQAAGIAVFVLVGTEPQARAALDGWGADGLFAQGDEAGGHLAGQTPARSFLPTALAVAGHRPVLLAGGIADSADTRAAMDAGAAGGVAGTRFLLTHESGAHPAYQQRLLQCERTIATPLFGLSWPARHRVAPNEATRRWCHPDGTARRMPSILNAKSSVLARLGPEDADDRAILRLQRPALPIFTPAAPTKDVPGHWIERSALYGGDSALRMNSVVSAAEALSSLSS</sequence>
<keyword evidence="4" id="KW-0503">Monooxygenase</keyword>
<keyword evidence="3" id="KW-0560">Oxidoreductase</keyword>
<evidence type="ECO:0000256" key="1">
    <source>
        <dbReference type="ARBA" id="ARBA00022630"/>
    </source>
</evidence>